<protein>
    <recommendedName>
        <fullName evidence="6">FAD-binding domain-containing protein</fullName>
    </recommendedName>
</protein>
<dbReference type="OrthoDB" id="10029326at2759"/>
<dbReference type="AlphaFoldDB" id="A0A100IPA6"/>
<dbReference type="Gene3D" id="3.50.50.60">
    <property type="entry name" value="FAD/NAD(P)-binding domain"/>
    <property type="match status" value="1"/>
</dbReference>
<sequence>MSSPTVLIIGCGIAGPVLAILLKRKGYNPIVFEKVQALGDAGASLMIQPNGMKILNLITPNHPLPTITPLQSLWHGTASGKTLGHSTLPSTYIDRYTQPASGIKRSVLNLHLKTTLQKHGIPLYEGYQLESIHEHVHQVIASFTNGESVTGSFLIGCDGIKSSTRKLLLSQKAGIAEGPPTFTGLVQVAGISKTPQSMADKVISLSNWYGEGVHVVAYPISTEDISWAVTIPDTEGEDSTWRAATAGTELESLRGKLRVRLSGFEDCILEMVNTADRIISYGLFDRREVPAEQWFSDRVVLVGDAAHPTSPHLGQGANQALEDCFHLCRMLPDLSLDKANWGVVEQGLSGIFEEFARSRQPRTLMLVREARRLGEQRVVVGGPERCRERDASIADAWKDEKAVARGLDGLFREPF</sequence>
<dbReference type="InterPro" id="IPR050493">
    <property type="entry name" value="FAD-dep_Monooxygenase_BioMet"/>
</dbReference>
<dbReference type="VEuPathDB" id="FungiDB:ATCC64974_36510"/>
<dbReference type="GO" id="GO:0071949">
    <property type="term" value="F:FAD binding"/>
    <property type="evidence" value="ECO:0007669"/>
    <property type="project" value="InterPro"/>
</dbReference>
<evidence type="ECO:0000313" key="8">
    <source>
        <dbReference type="Proteomes" id="UP000068243"/>
    </source>
</evidence>
<evidence type="ECO:0000256" key="3">
    <source>
        <dbReference type="ARBA" id="ARBA00022827"/>
    </source>
</evidence>
<dbReference type="SUPFAM" id="SSF51905">
    <property type="entry name" value="FAD/NAD(P)-binding domain"/>
    <property type="match status" value="1"/>
</dbReference>
<organism evidence="7 8">
    <name type="scientific">Aspergillus niger</name>
    <dbReference type="NCBI Taxonomy" id="5061"/>
    <lineage>
        <taxon>Eukaryota</taxon>
        <taxon>Fungi</taxon>
        <taxon>Dikarya</taxon>
        <taxon>Ascomycota</taxon>
        <taxon>Pezizomycotina</taxon>
        <taxon>Eurotiomycetes</taxon>
        <taxon>Eurotiomycetidae</taxon>
        <taxon>Eurotiales</taxon>
        <taxon>Aspergillaceae</taxon>
        <taxon>Aspergillus</taxon>
        <taxon>Aspergillus subgen. Circumdati</taxon>
    </lineage>
</organism>
<dbReference type="InterPro" id="IPR036188">
    <property type="entry name" value="FAD/NAD-bd_sf"/>
</dbReference>
<evidence type="ECO:0000256" key="5">
    <source>
        <dbReference type="ARBA" id="ARBA00023033"/>
    </source>
</evidence>
<dbReference type="GO" id="GO:0004497">
    <property type="term" value="F:monooxygenase activity"/>
    <property type="evidence" value="ECO:0007669"/>
    <property type="project" value="UniProtKB-KW"/>
</dbReference>
<evidence type="ECO:0000256" key="1">
    <source>
        <dbReference type="ARBA" id="ARBA00007992"/>
    </source>
</evidence>
<dbReference type="PRINTS" id="PR00420">
    <property type="entry name" value="RNGMNOXGNASE"/>
</dbReference>
<evidence type="ECO:0000256" key="4">
    <source>
        <dbReference type="ARBA" id="ARBA00023002"/>
    </source>
</evidence>
<keyword evidence="2" id="KW-0285">Flavoprotein</keyword>
<dbReference type="PANTHER" id="PTHR13789">
    <property type="entry name" value="MONOOXYGENASE"/>
    <property type="match status" value="1"/>
</dbReference>
<proteinExistence type="inferred from homology"/>
<comment type="caution">
    <text evidence="7">The sequence shown here is derived from an EMBL/GenBank/DDBJ whole genome shotgun (WGS) entry which is preliminary data.</text>
</comment>
<dbReference type="OMA" id="NWIGVAQ"/>
<keyword evidence="3" id="KW-0274">FAD</keyword>
<dbReference type="InterPro" id="IPR002938">
    <property type="entry name" value="FAD-bd"/>
</dbReference>
<dbReference type="VEuPathDB" id="FungiDB:ASPNIDRAFT2_42292"/>
<dbReference type="Pfam" id="PF01494">
    <property type="entry name" value="FAD_binding_3"/>
    <property type="match status" value="1"/>
</dbReference>
<keyword evidence="5" id="KW-0503">Monooxygenase</keyword>
<feature type="domain" description="FAD-binding" evidence="6">
    <location>
        <begin position="5"/>
        <end position="331"/>
    </location>
</feature>
<dbReference type="VEuPathDB" id="FungiDB:M747DRAFT_249190"/>
<dbReference type="EMBL" id="BCMY01000014">
    <property type="protein sequence ID" value="GAQ44879.1"/>
    <property type="molecule type" value="Genomic_DNA"/>
</dbReference>
<dbReference type="Proteomes" id="UP000068243">
    <property type="component" value="Unassembled WGS sequence"/>
</dbReference>
<evidence type="ECO:0000313" key="7">
    <source>
        <dbReference type="EMBL" id="GAQ44879.1"/>
    </source>
</evidence>
<dbReference type="VEuPathDB" id="FungiDB:An12g05970"/>
<evidence type="ECO:0000256" key="2">
    <source>
        <dbReference type="ARBA" id="ARBA00022630"/>
    </source>
</evidence>
<keyword evidence="4" id="KW-0560">Oxidoreductase</keyword>
<name>A0A100IPA6_ASPNG</name>
<comment type="similarity">
    <text evidence="1">Belongs to the paxM FAD-dependent monooxygenase family.</text>
</comment>
<dbReference type="PANTHER" id="PTHR13789:SF309">
    <property type="entry name" value="PUTATIVE (AFU_ORTHOLOGUE AFUA_6G14510)-RELATED"/>
    <property type="match status" value="1"/>
</dbReference>
<accession>A0A100IPA6</accession>
<evidence type="ECO:0000259" key="6">
    <source>
        <dbReference type="Pfam" id="PF01494"/>
    </source>
</evidence>
<reference evidence="8" key="1">
    <citation type="journal article" date="2016" name="Genome Announc.">
        <title>Draft genome sequence of Aspergillus niger strain An76.</title>
        <authorList>
            <person name="Gong W."/>
            <person name="Cheng Z."/>
            <person name="Zhang H."/>
            <person name="Liu L."/>
            <person name="Gao P."/>
            <person name="Wang L."/>
        </authorList>
    </citation>
    <scope>NUCLEOTIDE SEQUENCE [LARGE SCALE GENOMIC DNA]</scope>
    <source>
        <strain evidence="8">An76</strain>
    </source>
</reference>
<gene>
    <name evidence="7" type="ORF">ABL_07540</name>
</gene>